<keyword evidence="1" id="KW-0812">Transmembrane</keyword>
<dbReference type="RefSeq" id="WP_085474800.1">
    <property type="nucleotide sequence ID" value="NZ_FXBM01000001.1"/>
</dbReference>
<keyword evidence="1" id="KW-0472">Membrane</keyword>
<dbReference type="EMBL" id="FXBM01000001">
    <property type="protein sequence ID" value="SMH28937.1"/>
    <property type="molecule type" value="Genomic_DNA"/>
</dbReference>
<sequence>MTVVARCNTALVALGAGLVHVSLAAGRGDAATIPLAALGLVEIAWAVAVLTLGRIPAPRAALAVAAASTAGLVLAVAAGLLREPLPTLAAALLQLTAAVLVAWSLRPVRGAERPASASRTVAGLLAGALAVSALATPALAASSEGTSDMGGMMTVVDEGHGH</sequence>
<dbReference type="AlphaFoldDB" id="A0A1X7MX36"/>
<accession>A0A1X7MX36</accession>
<protein>
    <submittedName>
        <fullName evidence="2">Uncharacterized protein</fullName>
    </submittedName>
</protein>
<feature type="transmembrane region" description="Helical" evidence="1">
    <location>
        <begin position="34"/>
        <end position="53"/>
    </location>
</feature>
<proteinExistence type="predicted"/>
<keyword evidence="3" id="KW-1185">Reference proteome</keyword>
<organism evidence="2 3">
    <name type="scientific">Rathayibacter oskolensis</name>
    <dbReference type="NCBI Taxonomy" id="1891671"/>
    <lineage>
        <taxon>Bacteria</taxon>
        <taxon>Bacillati</taxon>
        <taxon>Actinomycetota</taxon>
        <taxon>Actinomycetes</taxon>
        <taxon>Micrococcales</taxon>
        <taxon>Microbacteriaceae</taxon>
        <taxon>Rathayibacter</taxon>
    </lineage>
</organism>
<keyword evidence="1" id="KW-1133">Transmembrane helix</keyword>
<feature type="transmembrane region" description="Helical" evidence="1">
    <location>
        <begin position="60"/>
        <end position="81"/>
    </location>
</feature>
<name>A0A1X7MX36_9MICO</name>
<evidence type="ECO:0000313" key="2">
    <source>
        <dbReference type="EMBL" id="SMH28937.1"/>
    </source>
</evidence>
<reference evidence="3" key="1">
    <citation type="submission" date="2017-04" db="EMBL/GenBank/DDBJ databases">
        <authorList>
            <person name="Varghese N."/>
            <person name="Submissions S."/>
        </authorList>
    </citation>
    <scope>NUCLEOTIDE SEQUENCE [LARGE SCALE GENOMIC DNA]</scope>
    <source>
        <strain evidence="3">VKM Ac-2121</strain>
    </source>
</reference>
<gene>
    <name evidence="2" type="ORF">SAMN06295885_0249</name>
</gene>
<dbReference type="Proteomes" id="UP000193711">
    <property type="component" value="Unassembled WGS sequence"/>
</dbReference>
<evidence type="ECO:0000313" key="3">
    <source>
        <dbReference type="Proteomes" id="UP000193711"/>
    </source>
</evidence>
<dbReference type="STRING" id="1891671.SAMN06295885_0249"/>
<evidence type="ECO:0000256" key="1">
    <source>
        <dbReference type="SAM" id="Phobius"/>
    </source>
</evidence>
<feature type="transmembrane region" description="Helical" evidence="1">
    <location>
        <begin position="117"/>
        <end position="140"/>
    </location>
</feature>
<dbReference type="OrthoDB" id="5124600at2"/>
<feature type="transmembrane region" description="Helical" evidence="1">
    <location>
        <begin position="87"/>
        <end position="105"/>
    </location>
</feature>